<feature type="region of interest" description="Disordered" evidence="1">
    <location>
        <begin position="1"/>
        <end position="68"/>
    </location>
</feature>
<feature type="transmembrane region" description="Helical" evidence="2">
    <location>
        <begin position="295"/>
        <end position="315"/>
    </location>
</feature>
<keyword evidence="4" id="KW-1185">Reference proteome</keyword>
<gene>
    <name evidence="3" type="ORF">FB465_6834</name>
</gene>
<evidence type="ECO:0000256" key="1">
    <source>
        <dbReference type="SAM" id="MobiDB-lite"/>
    </source>
</evidence>
<keyword evidence="2" id="KW-0472">Membrane</keyword>
<dbReference type="EMBL" id="VIVR01000001">
    <property type="protein sequence ID" value="TWE21638.1"/>
    <property type="molecule type" value="Genomic_DNA"/>
</dbReference>
<accession>A0A561F1A0</accession>
<feature type="transmembrane region" description="Helical" evidence="2">
    <location>
        <begin position="94"/>
        <end position="113"/>
    </location>
</feature>
<keyword evidence="2" id="KW-0812">Transmembrane</keyword>
<protein>
    <recommendedName>
        <fullName evidence="5">Integral membrane protein</fullName>
    </recommendedName>
</protein>
<proteinExistence type="predicted"/>
<feature type="transmembrane region" description="Helical" evidence="2">
    <location>
        <begin position="322"/>
        <end position="342"/>
    </location>
</feature>
<feature type="region of interest" description="Disordered" evidence="1">
    <location>
        <begin position="481"/>
        <end position="500"/>
    </location>
</feature>
<dbReference type="RefSeq" id="WP_246193043.1">
    <property type="nucleotide sequence ID" value="NZ_BAAABR010000039.1"/>
</dbReference>
<feature type="compositionally biased region" description="Basic and acidic residues" evidence="1">
    <location>
        <begin position="58"/>
        <end position="68"/>
    </location>
</feature>
<feature type="transmembrane region" description="Helical" evidence="2">
    <location>
        <begin position="372"/>
        <end position="391"/>
    </location>
</feature>
<organism evidence="3 4">
    <name type="scientific">Kitasatospora atroaurantiaca</name>
    <dbReference type="NCBI Taxonomy" id="285545"/>
    <lineage>
        <taxon>Bacteria</taxon>
        <taxon>Bacillati</taxon>
        <taxon>Actinomycetota</taxon>
        <taxon>Actinomycetes</taxon>
        <taxon>Kitasatosporales</taxon>
        <taxon>Streptomycetaceae</taxon>
        <taxon>Kitasatospora</taxon>
    </lineage>
</organism>
<keyword evidence="2" id="KW-1133">Transmembrane helix</keyword>
<dbReference type="AlphaFoldDB" id="A0A561F1A0"/>
<evidence type="ECO:0000313" key="3">
    <source>
        <dbReference type="EMBL" id="TWE21638.1"/>
    </source>
</evidence>
<evidence type="ECO:0000313" key="4">
    <source>
        <dbReference type="Proteomes" id="UP000318416"/>
    </source>
</evidence>
<evidence type="ECO:0000256" key="2">
    <source>
        <dbReference type="SAM" id="Phobius"/>
    </source>
</evidence>
<sequence>MASSDSGSEPTEPERAQPGEGPPPQDRTPQGDRPGDKPAASPSDGPEKHSAGEPGEAGEAKEPSEVEELRHRIAELESTTPKPVRKHRLRTSGAVVLIILASVLSLLSVISVWTSAIVGDTDRYVATVAPLASNPDVQDAVTARVTTAVLDQIDVKGLVKQLSDAAAEQGVPPRAADLINNLSGPITSGLTELVSTTVHRVVSSSAFETVWINANRAGHSALDKALSGKGGGAVSLNDSQVTIDVGPIVAKVKDELVNAGFGAAAKIPTVHTDFVVFASDDIGKIKGYVRLLEILGNWLPVVTVLIAAAGVFLAVNRRRALIGAALGVAAAMLLIGVLLTVFRSYYLDHLPAGANQAAAAAVYDTLIRFMRASVRAVGALAVITALGAFLIGPSRVAVAVRTACRRAIGAIRDVLFSFGLRLGAVGRFVHRFKQWIGAATLLVAAVVLFTWSYPTAAVVAWITVAVVAAFALREFLDVGPEADSARTPPPGSEDAPPLAG</sequence>
<evidence type="ECO:0008006" key="5">
    <source>
        <dbReference type="Google" id="ProtNLM"/>
    </source>
</evidence>
<reference evidence="3 4" key="1">
    <citation type="submission" date="2019-06" db="EMBL/GenBank/DDBJ databases">
        <title>Sequencing the genomes of 1000 actinobacteria strains.</title>
        <authorList>
            <person name="Klenk H.-P."/>
        </authorList>
    </citation>
    <scope>NUCLEOTIDE SEQUENCE [LARGE SCALE GENOMIC DNA]</scope>
    <source>
        <strain evidence="3 4">DSM 41649</strain>
    </source>
</reference>
<feature type="transmembrane region" description="Helical" evidence="2">
    <location>
        <begin position="458"/>
        <end position="476"/>
    </location>
</feature>
<dbReference type="Proteomes" id="UP000318416">
    <property type="component" value="Unassembled WGS sequence"/>
</dbReference>
<feature type="transmembrane region" description="Helical" evidence="2">
    <location>
        <begin position="435"/>
        <end position="452"/>
    </location>
</feature>
<name>A0A561F1A0_9ACTN</name>
<comment type="caution">
    <text evidence="3">The sequence shown here is derived from an EMBL/GenBank/DDBJ whole genome shotgun (WGS) entry which is preliminary data.</text>
</comment>